<dbReference type="Proteomes" id="UP001195483">
    <property type="component" value="Unassembled WGS sequence"/>
</dbReference>
<feature type="region of interest" description="Disordered" evidence="1">
    <location>
        <begin position="186"/>
        <end position="212"/>
    </location>
</feature>
<keyword evidence="2" id="KW-1133">Transmembrane helix</keyword>
<comment type="caution">
    <text evidence="3">The sequence shown here is derived from an EMBL/GenBank/DDBJ whole genome shotgun (WGS) entry which is preliminary data.</text>
</comment>
<sequence>MENKQLARVTTIIFAILWTVFAVTQIGVGFSTNGNCEMNQRLPIYLGIHGLINLTWSVFVPLFVFLSHKNFYVRVIFYVFWGVEGVLVIYGLAEFYGTNEKLISCSENCKSCASEARNGSMVTETFILIMYFIASILILSYECTNKCKYCKTSGNTVYPERSQPASHMSHSYTTAINGTAAQNSRITPSAPPIPLTPPPSQPPSYDEVMRNY</sequence>
<proteinExistence type="predicted"/>
<evidence type="ECO:0008006" key="5">
    <source>
        <dbReference type="Google" id="ProtNLM"/>
    </source>
</evidence>
<dbReference type="AlphaFoldDB" id="A0AAE0SPZ9"/>
<name>A0AAE0SPZ9_9BIVA</name>
<keyword evidence="4" id="KW-1185">Reference proteome</keyword>
<reference evidence="3" key="2">
    <citation type="journal article" date="2021" name="Genome Biol. Evol.">
        <title>Developing a high-quality reference genome for a parasitic bivalve with doubly uniparental inheritance (Bivalvia: Unionida).</title>
        <authorList>
            <person name="Smith C.H."/>
        </authorList>
    </citation>
    <scope>NUCLEOTIDE SEQUENCE</scope>
    <source>
        <strain evidence="3">CHS0354</strain>
        <tissue evidence="3">Mantle</tissue>
    </source>
</reference>
<feature type="transmembrane region" description="Helical" evidence="2">
    <location>
        <begin position="125"/>
        <end position="141"/>
    </location>
</feature>
<feature type="compositionally biased region" description="Pro residues" evidence="1">
    <location>
        <begin position="189"/>
        <end position="202"/>
    </location>
</feature>
<evidence type="ECO:0000313" key="3">
    <source>
        <dbReference type="EMBL" id="KAK3595899.1"/>
    </source>
</evidence>
<organism evidence="3 4">
    <name type="scientific">Potamilus streckersoni</name>
    <dbReference type="NCBI Taxonomy" id="2493646"/>
    <lineage>
        <taxon>Eukaryota</taxon>
        <taxon>Metazoa</taxon>
        <taxon>Spiralia</taxon>
        <taxon>Lophotrochozoa</taxon>
        <taxon>Mollusca</taxon>
        <taxon>Bivalvia</taxon>
        <taxon>Autobranchia</taxon>
        <taxon>Heteroconchia</taxon>
        <taxon>Palaeoheterodonta</taxon>
        <taxon>Unionida</taxon>
        <taxon>Unionoidea</taxon>
        <taxon>Unionidae</taxon>
        <taxon>Ambleminae</taxon>
        <taxon>Lampsilini</taxon>
        <taxon>Potamilus</taxon>
    </lineage>
</organism>
<protein>
    <recommendedName>
        <fullName evidence="5">MARVEL domain-containing protein</fullName>
    </recommendedName>
</protein>
<feature type="transmembrane region" description="Helical" evidence="2">
    <location>
        <begin position="71"/>
        <end position="93"/>
    </location>
</feature>
<accession>A0AAE0SPZ9</accession>
<evidence type="ECO:0000313" key="4">
    <source>
        <dbReference type="Proteomes" id="UP001195483"/>
    </source>
</evidence>
<dbReference type="EMBL" id="JAEAOA010000900">
    <property type="protein sequence ID" value="KAK3595899.1"/>
    <property type="molecule type" value="Genomic_DNA"/>
</dbReference>
<reference evidence="3" key="3">
    <citation type="submission" date="2023-05" db="EMBL/GenBank/DDBJ databases">
        <authorList>
            <person name="Smith C.H."/>
        </authorList>
    </citation>
    <scope>NUCLEOTIDE SEQUENCE</scope>
    <source>
        <strain evidence="3">CHS0354</strain>
        <tissue evidence="3">Mantle</tissue>
    </source>
</reference>
<keyword evidence="2" id="KW-0472">Membrane</keyword>
<evidence type="ECO:0000256" key="1">
    <source>
        <dbReference type="SAM" id="MobiDB-lite"/>
    </source>
</evidence>
<feature type="transmembrane region" description="Helical" evidence="2">
    <location>
        <begin position="42"/>
        <end position="64"/>
    </location>
</feature>
<keyword evidence="2" id="KW-0812">Transmembrane</keyword>
<reference evidence="3" key="1">
    <citation type="journal article" date="2021" name="Genome Biol. Evol.">
        <title>A High-Quality Reference Genome for a Parasitic Bivalve with Doubly Uniparental Inheritance (Bivalvia: Unionida).</title>
        <authorList>
            <person name="Smith C.H."/>
        </authorList>
    </citation>
    <scope>NUCLEOTIDE SEQUENCE</scope>
    <source>
        <strain evidence="3">CHS0354</strain>
    </source>
</reference>
<feature type="transmembrane region" description="Helical" evidence="2">
    <location>
        <begin position="12"/>
        <end position="30"/>
    </location>
</feature>
<gene>
    <name evidence="3" type="ORF">CHS0354_014732</name>
</gene>
<evidence type="ECO:0000256" key="2">
    <source>
        <dbReference type="SAM" id="Phobius"/>
    </source>
</evidence>